<proteinExistence type="predicted"/>
<reference evidence="1 2" key="1">
    <citation type="submission" date="2021-06" db="EMBL/GenBank/DDBJ databases">
        <title>Actinomycetes sequencing.</title>
        <authorList>
            <person name="Shan Q."/>
        </authorList>
    </citation>
    <scope>NUCLEOTIDE SEQUENCE [LARGE SCALE GENOMIC DNA]</scope>
    <source>
        <strain evidence="1 2">NEAU-G5</strain>
    </source>
</reference>
<comment type="caution">
    <text evidence="1">The sequence shown here is derived from an EMBL/GenBank/DDBJ whole genome shotgun (WGS) entry which is preliminary data.</text>
</comment>
<name>A0ABS6AXU9_9NOCA</name>
<sequence>MLLRTIERIGPHRQGRARPDGVLAPLDAFVGCGEWASADAVRMVVEATSHYFDTNQRDRVEKPSDGEYQEVRRYAFGCPVPLPEPIGITLDTTPLQDWVD</sequence>
<dbReference type="EMBL" id="JAHKNI010000004">
    <property type="protein sequence ID" value="MBU3062886.1"/>
    <property type="molecule type" value="Genomic_DNA"/>
</dbReference>
<accession>A0ABS6AXU9</accession>
<protein>
    <submittedName>
        <fullName evidence="1">Uncharacterized protein</fullName>
    </submittedName>
</protein>
<evidence type="ECO:0000313" key="1">
    <source>
        <dbReference type="EMBL" id="MBU3062886.1"/>
    </source>
</evidence>
<evidence type="ECO:0000313" key="2">
    <source>
        <dbReference type="Proteomes" id="UP000733379"/>
    </source>
</evidence>
<keyword evidence="2" id="KW-1185">Reference proteome</keyword>
<organism evidence="1 2">
    <name type="scientific">Nocardia albiluteola</name>
    <dbReference type="NCBI Taxonomy" id="2842303"/>
    <lineage>
        <taxon>Bacteria</taxon>
        <taxon>Bacillati</taxon>
        <taxon>Actinomycetota</taxon>
        <taxon>Actinomycetes</taxon>
        <taxon>Mycobacteriales</taxon>
        <taxon>Nocardiaceae</taxon>
        <taxon>Nocardia</taxon>
    </lineage>
</organism>
<dbReference type="RefSeq" id="WP_215917759.1">
    <property type="nucleotide sequence ID" value="NZ_JAHKNI010000004.1"/>
</dbReference>
<dbReference type="Proteomes" id="UP000733379">
    <property type="component" value="Unassembled WGS sequence"/>
</dbReference>
<gene>
    <name evidence="1" type="ORF">KO481_15305</name>
</gene>